<comment type="subunit">
    <text evidence="7 9">Part of the 50S ribosomal subunit.</text>
</comment>
<accession>A0A1F5YGV1</accession>
<feature type="compositionally biased region" description="Basic and acidic residues" evidence="11">
    <location>
        <begin position="109"/>
        <end position="124"/>
    </location>
</feature>
<comment type="caution">
    <text evidence="12">The sequence shown here is derived from an EMBL/GenBank/DDBJ whole genome shotgun (WGS) entry which is preliminary data.</text>
</comment>
<dbReference type="Proteomes" id="UP000177396">
    <property type="component" value="Unassembled WGS sequence"/>
</dbReference>
<dbReference type="GO" id="GO:0022625">
    <property type="term" value="C:cytosolic large ribosomal subunit"/>
    <property type="evidence" value="ECO:0007669"/>
    <property type="project" value="TreeGrafter"/>
</dbReference>
<dbReference type="NCBIfam" id="TIGR01044">
    <property type="entry name" value="rplV_bact"/>
    <property type="match status" value="1"/>
</dbReference>
<evidence type="ECO:0000256" key="11">
    <source>
        <dbReference type="SAM" id="MobiDB-lite"/>
    </source>
</evidence>
<evidence type="ECO:0000256" key="8">
    <source>
        <dbReference type="RuleBase" id="RU004005"/>
    </source>
</evidence>
<feature type="region of interest" description="Disordered" evidence="11">
    <location>
        <begin position="109"/>
        <end position="139"/>
    </location>
</feature>
<dbReference type="PANTHER" id="PTHR13501:SF8">
    <property type="entry name" value="LARGE RIBOSOMAL SUBUNIT PROTEIN UL22M"/>
    <property type="match status" value="1"/>
</dbReference>
<evidence type="ECO:0000256" key="4">
    <source>
        <dbReference type="ARBA" id="ARBA00022980"/>
    </source>
</evidence>
<gene>
    <name evidence="7" type="primary">rplV</name>
    <name evidence="12" type="ORF">A2153_06355</name>
</gene>
<organism evidence="12 13">
    <name type="scientific">Candidatus Gottesmanbacteria bacterium RBG_16_38_7b</name>
    <dbReference type="NCBI Taxonomy" id="1798372"/>
    <lineage>
        <taxon>Bacteria</taxon>
        <taxon>Candidatus Gottesmaniibacteriota</taxon>
    </lineage>
</organism>
<evidence type="ECO:0000256" key="5">
    <source>
        <dbReference type="ARBA" id="ARBA00023274"/>
    </source>
</evidence>
<protein>
    <recommendedName>
        <fullName evidence="6 7">Large ribosomal subunit protein uL22</fullName>
    </recommendedName>
</protein>
<comment type="similarity">
    <text evidence="1 7 8">Belongs to the universal ribosomal protein uL22 family.</text>
</comment>
<evidence type="ECO:0000256" key="10">
    <source>
        <dbReference type="RuleBase" id="RU004008"/>
    </source>
</evidence>
<dbReference type="GO" id="GO:0019843">
    <property type="term" value="F:rRNA binding"/>
    <property type="evidence" value="ECO:0007669"/>
    <property type="project" value="UniProtKB-UniRule"/>
</dbReference>
<dbReference type="Gene3D" id="3.90.470.10">
    <property type="entry name" value="Ribosomal protein L22/L17"/>
    <property type="match status" value="1"/>
</dbReference>
<dbReference type="GO" id="GO:0003735">
    <property type="term" value="F:structural constituent of ribosome"/>
    <property type="evidence" value="ECO:0007669"/>
    <property type="project" value="InterPro"/>
</dbReference>
<keyword evidence="2 7" id="KW-0699">rRNA-binding</keyword>
<name>A0A1F5YGV1_9BACT</name>
<keyword evidence="5 7" id="KW-0687">Ribonucleoprotein</keyword>
<dbReference type="EMBL" id="MFJB01000064">
    <property type="protein sequence ID" value="OGF99384.1"/>
    <property type="molecule type" value="Genomic_DNA"/>
</dbReference>
<dbReference type="PANTHER" id="PTHR13501">
    <property type="entry name" value="CHLOROPLAST 50S RIBOSOMAL PROTEIN L22-RELATED"/>
    <property type="match status" value="1"/>
</dbReference>
<evidence type="ECO:0000256" key="1">
    <source>
        <dbReference type="ARBA" id="ARBA00009451"/>
    </source>
</evidence>
<dbReference type="SUPFAM" id="SSF54843">
    <property type="entry name" value="Ribosomal protein L22"/>
    <property type="match status" value="1"/>
</dbReference>
<dbReference type="InterPro" id="IPR001063">
    <property type="entry name" value="Ribosomal_uL22"/>
</dbReference>
<dbReference type="InterPro" id="IPR036394">
    <property type="entry name" value="Ribosomal_uL22_sf"/>
</dbReference>
<dbReference type="HAMAP" id="MF_01331_B">
    <property type="entry name" value="Ribosomal_uL22_B"/>
    <property type="match status" value="1"/>
</dbReference>
<evidence type="ECO:0000256" key="7">
    <source>
        <dbReference type="HAMAP-Rule" id="MF_01331"/>
    </source>
</evidence>
<dbReference type="InterPro" id="IPR047867">
    <property type="entry name" value="Ribosomal_uL22_bac/org-type"/>
</dbReference>
<sequence length="139" mass="15393">METIAQIKYLRISPKKIKQLGRLTVGLSPQNALDRLEHLSGKAPKLLSKAISSAKSNAVNNLKLNLQNLVIRQVSIGKGPFFKRWQPVSRGMAHSIKKRTAHITIKVGEKEIKAPEKKEPEKISAKGKPPMLSGKKEAK</sequence>
<keyword evidence="3 7" id="KW-0694">RNA-binding</keyword>
<evidence type="ECO:0000256" key="2">
    <source>
        <dbReference type="ARBA" id="ARBA00022730"/>
    </source>
</evidence>
<dbReference type="Pfam" id="PF00237">
    <property type="entry name" value="Ribosomal_L22"/>
    <property type="match status" value="1"/>
</dbReference>
<evidence type="ECO:0000313" key="12">
    <source>
        <dbReference type="EMBL" id="OGF99384.1"/>
    </source>
</evidence>
<evidence type="ECO:0000313" key="13">
    <source>
        <dbReference type="Proteomes" id="UP000177396"/>
    </source>
</evidence>
<dbReference type="CDD" id="cd00336">
    <property type="entry name" value="Ribosomal_L22"/>
    <property type="match status" value="1"/>
</dbReference>
<keyword evidence="4 7" id="KW-0689">Ribosomal protein</keyword>
<evidence type="ECO:0000256" key="9">
    <source>
        <dbReference type="RuleBase" id="RU004006"/>
    </source>
</evidence>
<dbReference type="AlphaFoldDB" id="A0A1F5YGV1"/>
<evidence type="ECO:0000256" key="6">
    <source>
        <dbReference type="ARBA" id="ARBA00035207"/>
    </source>
</evidence>
<dbReference type="GO" id="GO:0006412">
    <property type="term" value="P:translation"/>
    <property type="evidence" value="ECO:0007669"/>
    <property type="project" value="UniProtKB-UniRule"/>
</dbReference>
<evidence type="ECO:0000256" key="3">
    <source>
        <dbReference type="ARBA" id="ARBA00022884"/>
    </source>
</evidence>
<comment type="function">
    <text evidence="7">The globular domain of the protein is located near the polypeptide exit tunnel on the outside of the subunit, while an extended beta-hairpin is found that lines the wall of the exit tunnel in the center of the 70S ribosome.</text>
</comment>
<comment type="function">
    <text evidence="7 10">This protein binds specifically to 23S rRNA; its binding is stimulated by other ribosomal proteins, e.g., L4, L17, and L20. It is important during the early stages of 50S assembly. It makes multiple contacts with different domains of the 23S rRNA in the assembled 50S subunit and ribosome.</text>
</comment>
<proteinExistence type="inferred from homology"/>
<reference evidence="12 13" key="1">
    <citation type="journal article" date="2016" name="Nat. Commun.">
        <title>Thousands of microbial genomes shed light on interconnected biogeochemical processes in an aquifer system.</title>
        <authorList>
            <person name="Anantharaman K."/>
            <person name="Brown C.T."/>
            <person name="Hug L.A."/>
            <person name="Sharon I."/>
            <person name="Castelle C.J."/>
            <person name="Probst A.J."/>
            <person name="Thomas B.C."/>
            <person name="Singh A."/>
            <person name="Wilkins M.J."/>
            <person name="Karaoz U."/>
            <person name="Brodie E.L."/>
            <person name="Williams K.H."/>
            <person name="Hubbard S.S."/>
            <person name="Banfield J.F."/>
        </authorList>
    </citation>
    <scope>NUCLEOTIDE SEQUENCE [LARGE SCALE GENOMIC DNA]</scope>
</reference>
<dbReference type="InterPro" id="IPR005727">
    <property type="entry name" value="Ribosomal_uL22_bac/chlpt-type"/>
</dbReference>